<dbReference type="Proteomes" id="UP001151760">
    <property type="component" value="Unassembled WGS sequence"/>
</dbReference>
<evidence type="ECO:0000256" key="1">
    <source>
        <dbReference type="PROSITE-ProRule" id="PRU00047"/>
    </source>
</evidence>
<dbReference type="PANTHER" id="PTHR45835:SF99">
    <property type="entry name" value="CHROMO DOMAIN-CONTAINING PROTEIN-RELATED"/>
    <property type="match status" value="1"/>
</dbReference>
<organism evidence="3 4">
    <name type="scientific">Tanacetum coccineum</name>
    <dbReference type="NCBI Taxonomy" id="301880"/>
    <lineage>
        <taxon>Eukaryota</taxon>
        <taxon>Viridiplantae</taxon>
        <taxon>Streptophyta</taxon>
        <taxon>Embryophyta</taxon>
        <taxon>Tracheophyta</taxon>
        <taxon>Spermatophyta</taxon>
        <taxon>Magnoliopsida</taxon>
        <taxon>eudicotyledons</taxon>
        <taxon>Gunneridae</taxon>
        <taxon>Pentapetalae</taxon>
        <taxon>asterids</taxon>
        <taxon>campanulids</taxon>
        <taxon>Asterales</taxon>
        <taxon>Asteraceae</taxon>
        <taxon>Asteroideae</taxon>
        <taxon>Anthemideae</taxon>
        <taxon>Anthemidinae</taxon>
        <taxon>Tanacetum</taxon>
    </lineage>
</organism>
<dbReference type="SUPFAM" id="SSF53098">
    <property type="entry name" value="Ribonuclease H-like"/>
    <property type="match status" value="1"/>
</dbReference>
<feature type="domain" description="CCHC-type" evidence="2">
    <location>
        <begin position="65"/>
        <end position="80"/>
    </location>
</feature>
<keyword evidence="4" id="KW-1185">Reference proteome</keyword>
<dbReference type="SMART" id="SM00343">
    <property type="entry name" value="ZnF_C2HC"/>
    <property type="match status" value="1"/>
</dbReference>
<keyword evidence="1" id="KW-0863">Zinc-finger</keyword>
<proteinExistence type="predicted"/>
<dbReference type="InterPro" id="IPR036397">
    <property type="entry name" value="RNaseH_sf"/>
</dbReference>
<accession>A0ABQ4YAP8</accession>
<dbReference type="PROSITE" id="PS50158">
    <property type="entry name" value="ZF_CCHC"/>
    <property type="match status" value="1"/>
</dbReference>
<protein>
    <submittedName>
        <fullName evidence="3">Retrotransposon protein, putative, ty3-gypsy subclass</fullName>
    </submittedName>
</protein>
<dbReference type="PANTHER" id="PTHR45835">
    <property type="entry name" value="YALI0A06105P"/>
    <property type="match status" value="1"/>
</dbReference>
<keyword evidence="1" id="KW-0479">Metal-binding</keyword>
<evidence type="ECO:0000313" key="4">
    <source>
        <dbReference type="Proteomes" id="UP001151760"/>
    </source>
</evidence>
<gene>
    <name evidence="3" type="ORF">Tco_0707047</name>
</gene>
<comment type="caution">
    <text evidence="3">The sequence shown here is derived from an EMBL/GenBank/DDBJ whole genome shotgun (WGS) entry which is preliminary data.</text>
</comment>
<name>A0ABQ4YAP8_9ASTR</name>
<evidence type="ECO:0000259" key="2">
    <source>
        <dbReference type="PROSITE" id="PS50158"/>
    </source>
</evidence>
<sequence>MGMTAGQGNYNRQAQESVNSAILTLGHASRFLQVRGRFMSLCPPPLCTTCGKPHPGVCYKATRGCFTCGSTQHKVKDCPQGKQKQSMPADFARHTSYLRGNKRGLCYDRDQAARLLVLGYAFRSANAPAWFMRISIEPFIFQRVHCHVRYCCHRDIPRLRHVKEVRCAKFYGLCWRFLDRKMLYANVFDSSEFWLQQVASVRHFVDLERLEVALCVRVFLVAIGRYEDRVNPLLQIKEDSIGRRCVVGYCAEVEDSTSEKPLEIPMWKWDEISMDFVTGLPTTQKRHDAIWVVVDRLTKSAHFLPIRKNYGIRLQKIGELRFLKFSTAFHPQTDGQSERTIQTLEDMLRDLCWSMEELKEASATIVRLISIVEIRVSSWRCIFLRFRHSEEFIVLGIKGKLKSAIIGRLRIWNVWRGFVSSGASSKSIDVHGVVHVSLLRGTISYVHVILSFDQFSADDVFVGKPESIWIGIEKSHEKQKSHSFCEEFFGKNHPGVRLPGRRTLNANDWVGQDGSDFDIPVVVFFDYCFCFNLRGEFQELMGCEWEVEDERQSCKFTLSPLDVLQGFSFFLQMGFTLILATLDGLDVGLLEDVIGEDDCDDDG</sequence>
<keyword evidence="1" id="KW-0862">Zinc</keyword>
<reference evidence="3" key="1">
    <citation type="journal article" date="2022" name="Int. J. Mol. Sci.">
        <title>Draft Genome of Tanacetum Coccineum: Genomic Comparison of Closely Related Tanacetum-Family Plants.</title>
        <authorList>
            <person name="Yamashiro T."/>
            <person name="Shiraishi A."/>
            <person name="Nakayama K."/>
            <person name="Satake H."/>
        </authorList>
    </citation>
    <scope>NUCLEOTIDE SEQUENCE</scope>
</reference>
<reference evidence="3" key="2">
    <citation type="submission" date="2022-01" db="EMBL/GenBank/DDBJ databases">
        <authorList>
            <person name="Yamashiro T."/>
            <person name="Shiraishi A."/>
            <person name="Satake H."/>
            <person name="Nakayama K."/>
        </authorList>
    </citation>
    <scope>NUCLEOTIDE SEQUENCE</scope>
</reference>
<evidence type="ECO:0000313" key="3">
    <source>
        <dbReference type="EMBL" id="GJS74206.1"/>
    </source>
</evidence>
<dbReference type="Gene3D" id="3.30.420.10">
    <property type="entry name" value="Ribonuclease H-like superfamily/Ribonuclease H"/>
    <property type="match status" value="1"/>
</dbReference>
<dbReference type="InterPro" id="IPR012337">
    <property type="entry name" value="RNaseH-like_sf"/>
</dbReference>
<dbReference type="InterPro" id="IPR001878">
    <property type="entry name" value="Znf_CCHC"/>
</dbReference>
<dbReference type="EMBL" id="BQNB010010213">
    <property type="protein sequence ID" value="GJS74206.1"/>
    <property type="molecule type" value="Genomic_DNA"/>
</dbReference>